<gene>
    <name evidence="1" type="ORF">ANN_21583</name>
</gene>
<reference evidence="1 2" key="1">
    <citation type="journal article" date="2022" name="Allergy">
        <title>Genome assembly and annotation of Periplaneta americana reveal a comprehensive cockroach allergen profile.</title>
        <authorList>
            <person name="Wang L."/>
            <person name="Xiong Q."/>
            <person name="Saelim N."/>
            <person name="Wang L."/>
            <person name="Nong W."/>
            <person name="Wan A.T."/>
            <person name="Shi M."/>
            <person name="Liu X."/>
            <person name="Cao Q."/>
            <person name="Hui J.H.L."/>
            <person name="Sookrung N."/>
            <person name="Leung T.F."/>
            <person name="Tungtrongchitr A."/>
            <person name="Tsui S.K.W."/>
        </authorList>
    </citation>
    <scope>NUCLEOTIDE SEQUENCE [LARGE SCALE GENOMIC DNA]</scope>
    <source>
        <strain evidence="1">PWHHKU_190912</strain>
    </source>
</reference>
<evidence type="ECO:0000313" key="1">
    <source>
        <dbReference type="EMBL" id="KAJ4429414.1"/>
    </source>
</evidence>
<organism evidence="1 2">
    <name type="scientific">Periplaneta americana</name>
    <name type="common">American cockroach</name>
    <name type="synonym">Blatta americana</name>
    <dbReference type="NCBI Taxonomy" id="6978"/>
    <lineage>
        <taxon>Eukaryota</taxon>
        <taxon>Metazoa</taxon>
        <taxon>Ecdysozoa</taxon>
        <taxon>Arthropoda</taxon>
        <taxon>Hexapoda</taxon>
        <taxon>Insecta</taxon>
        <taxon>Pterygota</taxon>
        <taxon>Neoptera</taxon>
        <taxon>Polyneoptera</taxon>
        <taxon>Dictyoptera</taxon>
        <taxon>Blattodea</taxon>
        <taxon>Blattoidea</taxon>
        <taxon>Blattidae</taxon>
        <taxon>Blattinae</taxon>
        <taxon>Periplaneta</taxon>
    </lineage>
</organism>
<dbReference type="Proteomes" id="UP001148838">
    <property type="component" value="Unassembled WGS sequence"/>
</dbReference>
<protein>
    <submittedName>
        <fullName evidence="1">Uncharacterized protein</fullName>
    </submittedName>
</protein>
<sequence>MSPGSNTVSYPAFARIGLRENPGKNLNQVTCPDRESNPGHLVSRLDVLTLLTKTCPAVGGQAESLLAGAAEGARDVEAQRLATPVVVRTLVDVCQRNRSMDKYGIFENLQARAEHKHGQSADITLSDIREMSDLVANRLGNRSDKTDGLPARYQLAVSARVTHTSEQLFFTRSYLSENRVRILTQPNGARGV</sequence>
<keyword evidence="2" id="KW-1185">Reference proteome</keyword>
<evidence type="ECO:0000313" key="2">
    <source>
        <dbReference type="Proteomes" id="UP001148838"/>
    </source>
</evidence>
<accession>A0ABQ8S5U5</accession>
<proteinExistence type="predicted"/>
<comment type="caution">
    <text evidence="1">The sequence shown here is derived from an EMBL/GenBank/DDBJ whole genome shotgun (WGS) entry which is preliminary data.</text>
</comment>
<name>A0ABQ8S5U5_PERAM</name>
<dbReference type="EMBL" id="JAJSOF020000033">
    <property type="protein sequence ID" value="KAJ4429414.1"/>
    <property type="molecule type" value="Genomic_DNA"/>
</dbReference>